<sequence>METVQSRLRIYAVLLLLSGAVLPAARAELVVVVSEKNPLATLTEDQVADIFLGRTGYFPGGGPATPIDQSDDSPSRAEFYRTTTGKSPAQLKVYWSKLIFTGRGQPPREVGDAAAVKKLLIARPDTIGYIDSGEQDPRLKVIRIVP</sequence>
<evidence type="ECO:0000256" key="1">
    <source>
        <dbReference type="SAM" id="MobiDB-lite"/>
    </source>
</evidence>
<dbReference type="SUPFAM" id="SSF53850">
    <property type="entry name" value="Periplasmic binding protein-like II"/>
    <property type="match status" value="1"/>
</dbReference>
<proteinExistence type="predicted"/>
<dbReference type="Gene3D" id="3.40.190.10">
    <property type="entry name" value="Periplasmic binding protein-like II"/>
    <property type="match status" value="1"/>
</dbReference>
<name>A0ABT3ZSM9_9BURK</name>
<dbReference type="RefSeq" id="WP_267849371.1">
    <property type="nucleotide sequence ID" value="NZ_JAPMXC010000010.1"/>
</dbReference>
<dbReference type="Proteomes" id="UP001082899">
    <property type="component" value="Unassembled WGS sequence"/>
</dbReference>
<evidence type="ECO:0000313" key="2">
    <source>
        <dbReference type="EMBL" id="MCY0389472.1"/>
    </source>
</evidence>
<gene>
    <name evidence="2" type="ORF">OVY01_20210</name>
</gene>
<comment type="caution">
    <text evidence="2">The sequence shown here is derived from an EMBL/GenBank/DDBJ whole genome shotgun (WGS) entry which is preliminary data.</text>
</comment>
<protein>
    <submittedName>
        <fullName evidence="2">Phosphate ABC transporter substrate-binding protein</fullName>
    </submittedName>
</protein>
<keyword evidence="3" id="KW-1185">Reference proteome</keyword>
<feature type="region of interest" description="Disordered" evidence="1">
    <location>
        <begin position="62"/>
        <end position="82"/>
    </location>
</feature>
<accession>A0ABT3ZSM9</accession>
<dbReference type="EMBL" id="JAPMXC010000010">
    <property type="protein sequence ID" value="MCY0389472.1"/>
    <property type="molecule type" value="Genomic_DNA"/>
</dbReference>
<evidence type="ECO:0000313" key="3">
    <source>
        <dbReference type="Proteomes" id="UP001082899"/>
    </source>
</evidence>
<reference evidence="2" key="1">
    <citation type="submission" date="2022-11" db="EMBL/GenBank/DDBJ databases">
        <title>Robbsia betulipollinis sp. nov., isolated from pollen of birch (Betula pendula).</title>
        <authorList>
            <person name="Shi H."/>
            <person name="Ambika Manirajan B."/>
            <person name="Ratering S."/>
            <person name="Geissler-Plaum R."/>
            <person name="Schnell S."/>
        </authorList>
    </citation>
    <scope>NUCLEOTIDE SEQUENCE</scope>
    <source>
        <strain evidence="2">Bb-Pol-6</strain>
    </source>
</reference>
<organism evidence="2 3">
    <name type="scientific">Robbsia betulipollinis</name>
    <dbReference type="NCBI Taxonomy" id="2981849"/>
    <lineage>
        <taxon>Bacteria</taxon>
        <taxon>Pseudomonadati</taxon>
        <taxon>Pseudomonadota</taxon>
        <taxon>Betaproteobacteria</taxon>
        <taxon>Burkholderiales</taxon>
        <taxon>Burkholderiaceae</taxon>
        <taxon>Robbsia</taxon>
    </lineage>
</organism>